<reference evidence="3" key="1">
    <citation type="journal article" date="2019" name="Int. J. Syst. Evol. Microbiol.">
        <title>The Global Catalogue of Microorganisms (GCM) 10K type strain sequencing project: providing services to taxonomists for standard genome sequencing and annotation.</title>
        <authorList>
            <consortium name="The Broad Institute Genomics Platform"/>
            <consortium name="The Broad Institute Genome Sequencing Center for Infectious Disease"/>
            <person name="Wu L."/>
            <person name="Ma J."/>
        </authorList>
    </citation>
    <scope>NUCLEOTIDE SEQUENCE [LARGE SCALE GENOMIC DNA]</scope>
    <source>
        <strain evidence="3">NBRC 105857</strain>
    </source>
</reference>
<evidence type="ECO:0000256" key="1">
    <source>
        <dbReference type="SAM" id="Phobius"/>
    </source>
</evidence>
<name>A0ABQ5YV01_9BURK</name>
<comment type="caution">
    <text evidence="2">The sequence shown here is derived from an EMBL/GenBank/DDBJ whole genome shotgun (WGS) entry which is preliminary data.</text>
</comment>
<keyword evidence="3" id="KW-1185">Reference proteome</keyword>
<evidence type="ECO:0000313" key="2">
    <source>
        <dbReference type="EMBL" id="GLR26297.1"/>
    </source>
</evidence>
<accession>A0ABQ5YV01</accession>
<keyword evidence="1" id="KW-0472">Membrane</keyword>
<keyword evidence="1" id="KW-1133">Transmembrane helix</keyword>
<keyword evidence="1" id="KW-0812">Transmembrane</keyword>
<dbReference type="EMBL" id="BSOJ01000015">
    <property type="protein sequence ID" value="GLR26297.1"/>
    <property type="molecule type" value="Genomic_DNA"/>
</dbReference>
<sequence length="73" mass="7848">MKALRNYPGVLTILLVATALAINGLVEYIDYQLAGPSFLAALGCVFSALLIVGVYEFKSFRSNRKALKAPSKA</sequence>
<organism evidence="2 3">
    <name type="scientific">Limnobacter litoralis</name>
    <dbReference type="NCBI Taxonomy" id="481366"/>
    <lineage>
        <taxon>Bacteria</taxon>
        <taxon>Pseudomonadati</taxon>
        <taxon>Pseudomonadota</taxon>
        <taxon>Betaproteobacteria</taxon>
        <taxon>Burkholderiales</taxon>
        <taxon>Burkholderiaceae</taxon>
        <taxon>Limnobacter</taxon>
    </lineage>
</organism>
<feature type="transmembrane region" description="Helical" evidence="1">
    <location>
        <begin position="38"/>
        <end position="57"/>
    </location>
</feature>
<dbReference type="Proteomes" id="UP001156664">
    <property type="component" value="Unassembled WGS sequence"/>
</dbReference>
<evidence type="ECO:0000313" key="3">
    <source>
        <dbReference type="Proteomes" id="UP001156664"/>
    </source>
</evidence>
<feature type="transmembrane region" description="Helical" evidence="1">
    <location>
        <begin position="7"/>
        <end position="26"/>
    </location>
</feature>
<protein>
    <submittedName>
        <fullName evidence="2">Uncharacterized protein</fullName>
    </submittedName>
</protein>
<gene>
    <name evidence="2" type="ORF">GCM10007875_13870</name>
</gene>
<dbReference type="RefSeq" id="WP_284280843.1">
    <property type="nucleotide sequence ID" value="NZ_BSOJ01000015.1"/>
</dbReference>
<proteinExistence type="predicted"/>